<comment type="caution">
    <text evidence="1">The sequence shown here is derived from an EMBL/GenBank/DDBJ whole genome shotgun (WGS) entry which is preliminary data.</text>
</comment>
<evidence type="ECO:0000313" key="1">
    <source>
        <dbReference type="EMBL" id="EGQ18376.1"/>
    </source>
</evidence>
<protein>
    <submittedName>
        <fullName evidence="1">Uncharacterized protein</fullName>
    </submittedName>
</protein>
<gene>
    <name evidence="1" type="ORF">HMPREF9372_3798</name>
</gene>
<dbReference type="AlphaFoldDB" id="F9DYB7"/>
<sequence>MNSHFLSINQIPSPIHPFEIHENLNHRDQKLKNERILVSYE</sequence>
<accession>F9DYB7</accession>
<organism evidence="1 2">
    <name type="scientific">Sporosarcina newyorkensis 2681</name>
    <dbReference type="NCBI Taxonomy" id="1027292"/>
    <lineage>
        <taxon>Bacteria</taxon>
        <taxon>Bacillati</taxon>
        <taxon>Bacillota</taxon>
        <taxon>Bacilli</taxon>
        <taxon>Bacillales</taxon>
        <taxon>Caryophanaceae</taxon>
        <taxon>Sporosarcina</taxon>
    </lineage>
</organism>
<name>F9DYB7_9BACL</name>
<dbReference type="EMBL" id="AFPZ01000141">
    <property type="protein sequence ID" value="EGQ18376.1"/>
    <property type="molecule type" value="Genomic_DNA"/>
</dbReference>
<dbReference type="Proteomes" id="UP000005316">
    <property type="component" value="Unassembled WGS sequence"/>
</dbReference>
<evidence type="ECO:0000313" key="2">
    <source>
        <dbReference type="Proteomes" id="UP000005316"/>
    </source>
</evidence>
<proteinExistence type="predicted"/>
<dbReference type="HOGENOM" id="CLU_3276883_0_0_9"/>
<reference evidence="1 2" key="1">
    <citation type="submission" date="2011-04" db="EMBL/GenBank/DDBJ databases">
        <authorList>
            <person name="Muzny D."/>
            <person name="Qin X."/>
            <person name="Deng J."/>
            <person name="Jiang H."/>
            <person name="Liu Y."/>
            <person name="Qu J."/>
            <person name="Song X.-Z."/>
            <person name="Zhang L."/>
            <person name="Thornton R."/>
            <person name="Coyle M."/>
            <person name="Francisco L."/>
            <person name="Jackson L."/>
            <person name="Javaid M."/>
            <person name="Korchina V."/>
            <person name="Kovar C."/>
            <person name="Mata R."/>
            <person name="Mathew T."/>
            <person name="Ngo R."/>
            <person name="Nguyen L."/>
            <person name="Nguyen N."/>
            <person name="Okwuonu G."/>
            <person name="Ongeri F."/>
            <person name="Pham C."/>
            <person name="Simmons D."/>
            <person name="Wilczek-Boney K."/>
            <person name="Hale W."/>
            <person name="Jakkamsetti A."/>
            <person name="Pham P."/>
            <person name="Ruth R."/>
            <person name="San Lucas F."/>
            <person name="Warren J."/>
            <person name="Zhang J."/>
            <person name="Zhao Z."/>
            <person name="Zhou C."/>
            <person name="Zhu D."/>
            <person name="Lee S."/>
            <person name="Bess C."/>
            <person name="Blankenburg K."/>
            <person name="Forbes L."/>
            <person name="Fu Q."/>
            <person name="Gubbala S."/>
            <person name="Hirani K."/>
            <person name="Jayaseelan J.C."/>
            <person name="Lara F."/>
            <person name="Munidasa M."/>
            <person name="Palculict T."/>
            <person name="Patil S."/>
            <person name="Pu L.-L."/>
            <person name="Saada N."/>
            <person name="Tang L."/>
            <person name="Weissenberger G."/>
            <person name="Zhu Y."/>
            <person name="Hemphill L."/>
            <person name="Shang Y."/>
            <person name="Youmans B."/>
            <person name="Ayvaz T."/>
            <person name="Ross M."/>
            <person name="Santibanez J."/>
            <person name="Aqrawi P."/>
            <person name="Gross S."/>
            <person name="Joshi V."/>
            <person name="Fowler G."/>
            <person name="Nazareth L."/>
            <person name="Reid J."/>
            <person name="Worley K."/>
            <person name="Petrosino J."/>
            <person name="Highlander S."/>
            <person name="Gibbs R."/>
        </authorList>
    </citation>
    <scope>NUCLEOTIDE SEQUENCE [LARGE SCALE GENOMIC DNA]</scope>
    <source>
        <strain evidence="1 2">2681</strain>
    </source>
</reference>